<evidence type="ECO:0000259" key="1">
    <source>
        <dbReference type="Pfam" id="PF13338"/>
    </source>
</evidence>
<dbReference type="AlphaFoldDB" id="A0A021VQ18"/>
<name>A0A021VQ18_9CELL</name>
<dbReference type="InterPro" id="IPR025159">
    <property type="entry name" value="AbiEi_N"/>
</dbReference>
<keyword evidence="3" id="KW-1185">Reference proteome</keyword>
<reference evidence="2 3" key="1">
    <citation type="submission" date="2014-01" db="EMBL/GenBank/DDBJ databases">
        <title>Actinotalea ferrariae CF5-4.</title>
        <authorList>
            <person name="Chen F."/>
            <person name="Li Y."/>
            <person name="Wang G."/>
        </authorList>
    </citation>
    <scope>NUCLEOTIDE SEQUENCE [LARGE SCALE GENOMIC DNA]</scope>
    <source>
        <strain evidence="2 3">CF5-4</strain>
    </source>
</reference>
<evidence type="ECO:0000313" key="3">
    <source>
        <dbReference type="Proteomes" id="UP000019753"/>
    </source>
</evidence>
<sequence>MDRLRVLAIARRHDLVLSAAELSGAGVERSWVQRQVRSGQWQRLHPGVYVVHAGPVPWRARARAALLHAGQDAALSHRSAAFLHGWSPAPQVIDLCVPHSRRVRPGPSVRIHRRRMLTVVRGRLTVVAPGATVVDLVGAARTTDDAVAVVTAAVRAGTRPEEVLQALRDRSRVRRRRLLQELLEAAAQGVESALELRYHRDVERRHGLPRAALQQWQRLGERWVRADAIYEGTGVRVELDGRVAHEGRVDDDVWRDNAVAVAYSELTLRYRWSHVAGSPCRTAAQVVAALRSRGWAGTPRPCSPSCPVR</sequence>
<organism evidence="2 3">
    <name type="scientific">Actinotalea ferrariae CF5-4</name>
    <dbReference type="NCBI Taxonomy" id="948458"/>
    <lineage>
        <taxon>Bacteria</taxon>
        <taxon>Bacillati</taxon>
        <taxon>Actinomycetota</taxon>
        <taxon>Actinomycetes</taxon>
        <taxon>Micrococcales</taxon>
        <taxon>Cellulomonadaceae</taxon>
        <taxon>Actinotalea</taxon>
    </lineage>
</organism>
<dbReference type="Proteomes" id="UP000019753">
    <property type="component" value="Unassembled WGS sequence"/>
</dbReference>
<protein>
    <recommendedName>
        <fullName evidence="1">AbiEi antitoxin N-terminal domain-containing protein</fullName>
    </recommendedName>
</protein>
<evidence type="ECO:0000313" key="2">
    <source>
        <dbReference type="EMBL" id="EYR62135.1"/>
    </source>
</evidence>
<dbReference type="Pfam" id="PF13338">
    <property type="entry name" value="AbiEi_4"/>
    <property type="match status" value="1"/>
</dbReference>
<gene>
    <name evidence="2" type="ORF">N866_11520</name>
</gene>
<dbReference type="EMBL" id="AXCW01000320">
    <property type="protein sequence ID" value="EYR62135.1"/>
    <property type="molecule type" value="Genomic_DNA"/>
</dbReference>
<comment type="caution">
    <text evidence="2">The sequence shown here is derived from an EMBL/GenBank/DDBJ whole genome shotgun (WGS) entry which is preliminary data.</text>
</comment>
<accession>A0A021VQ18</accession>
<proteinExistence type="predicted"/>
<feature type="domain" description="AbiEi antitoxin N-terminal" evidence="1">
    <location>
        <begin position="5"/>
        <end position="51"/>
    </location>
</feature>